<comment type="caution">
    <text evidence="1">The sequence shown here is derived from an EMBL/GenBank/DDBJ whole genome shotgun (WGS) entry which is preliminary data.</text>
</comment>
<dbReference type="InterPro" id="IPR011990">
    <property type="entry name" value="TPR-like_helical_dom_sf"/>
</dbReference>
<dbReference type="SMART" id="SM00028">
    <property type="entry name" value="TPR"/>
    <property type="match status" value="3"/>
</dbReference>
<dbReference type="Gene3D" id="1.25.40.10">
    <property type="entry name" value="Tetratricopeptide repeat domain"/>
    <property type="match status" value="1"/>
</dbReference>
<sequence length="299" mass="33338">MDRLLRQLIFSLFLLVPLTPALAIHRAPSAIVIDDEYDAYKKKGDDFFRSGRYPEARRQYQNCLEVPGFENDPYAKAQLDKCATALALRQQADDALKQEKGQDALNLYGKILAINPDDAITKSQLADYYEQEGNKLYNQQKYAQAKARYEQALPYSTRQETLRLQIRNSEKNLVPVVRNRVGLKVVTGVVAVGAGAYALLLRNDFQTKQSALNQLSQSTDPSGTGIIANPDSYRQWSEAYDAAESAQQKNGLYKACIGVAAVATVAELYLLIHKPKPRLRAINWHPSSTSWGLAVSLAL</sequence>
<dbReference type="Proteomes" id="UP000700732">
    <property type="component" value="Unassembled WGS sequence"/>
</dbReference>
<accession>A0ABR6W939</accession>
<evidence type="ECO:0000313" key="2">
    <source>
        <dbReference type="Proteomes" id="UP000700732"/>
    </source>
</evidence>
<protein>
    <submittedName>
        <fullName evidence="1">Tetratricopeptide (TPR) repeat protein</fullName>
    </submittedName>
</protein>
<reference evidence="1 2" key="1">
    <citation type="submission" date="2019-06" db="EMBL/GenBank/DDBJ databases">
        <title>Spirosoma utsteinense sp. nov. isolated from Antarctic ice-free soils.</title>
        <authorList>
            <person name="Tahon G."/>
        </authorList>
    </citation>
    <scope>NUCLEOTIDE SEQUENCE [LARGE SCALE GENOMIC DNA]</scope>
    <source>
        <strain evidence="1 2">LMG 31447</strain>
    </source>
</reference>
<keyword evidence="2" id="KW-1185">Reference proteome</keyword>
<dbReference type="RefSeq" id="WP_186738880.1">
    <property type="nucleotide sequence ID" value="NZ_VFIA01000022.1"/>
</dbReference>
<organism evidence="1 2">
    <name type="scientific">Spirosoma utsteinense</name>
    <dbReference type="NCBI Taxonomy" id="2585773"/>
    <lineage>
        <taxon>Bacteria</taxon>
        <taxon>Pseudomonadati</taxon>
        <taxon>Bacteroidota</taxon>
        <taxon>Cytophagia</taxon>
        <taxon>Cytophagales</taxon>
        <taxon>Cytophagaceae</taxon>
        <taxon>Spirosoma</taxon>
    </lineage>
</organism>
<name>A0ABR6W939_9BACT</name>
<evidence type="ECO:0000313" key="1">
    <source>
        <dbReference type="EMBL" id="MBC3793101.1"/>
    </source>
</evidence>
<dbReference type="EMBL" id="VFIA01000022">
    <property type="protein sequence ID" value="MBC3793101.1"/>
    <property type="molecule type" value="Genomic_DNA"/>
</dbReference>
<dbReference type="InterPro" id="IPR019734">
    <property type="entry name" value="TPR_rpt"/>
</dbReference>
<dbReference type="SUPFAM" id="SSF48452">
    <property type="entry name" value="TPR-like"/>
    <property type="match status" value="1"/>
</dbReference>
<gene>
    <name evidence="1" type="ORF">FH603_3618</name>
</gene>
<proteinExistence type="predicted"/>